<dbReference type="AlphaFoldDB" id="A0A0E0D4A9"/>
<name>A0A0E0D4A9_9ORYZ</name>
<reference evidence="2" key="2">
    <citation type="submission" date="2018-05" db="EMBL/GenBank/DDBJ databases">
        <title>OmerRS3 (Oryza meridionalis Reference Sequence Version 3).</title>
        <authorList>
            <person name="Zhang J."/>
            <person name="Kudrna D."/>
            <person name="Lee S."/>
            <person name="Talag J."/>
            <person name="Welchert J."/>
            <person name="Wing R.A."/>
        </authorList>
    </citation>
    <scope>NUCLEOTIDE SEQUENCE [LARGE SCALE GENOMIC DNA]</scope>
    <source>
        <strain evidence="2">cv. OR44</strain>
    </source>
</reference>
<evidence type="ECO:0000313" key="3">
    <source>
        <dbReference type="Proteomes" id="UP000008021"/>
    </source>
</evidence>
<keyword evidence="3" id="KW-1185">Reference proteome</keyword>
<dbReference type="Proteomes" id="UP000008021">
    <property type="component" value="Chromosome 3"/>
</dbReference>
<feature type="region of interest" description="Disordered" evidence="1">
    <location>
        <begin position="21"/>
        <end position="51"/>
    </location>
</feature>
<proteinExistence type="predicted"/>
<feature type="compositionally biased region" description="Low complexity" evidence="1">
    <location>
        <begin position="21"/>
        <end position="32"/>
    </location>
</feature>
<protein>
    <submittedName>
        <fullName evidence="2">Uncharacterized protein</fullName>
    </submittedName>
</protein>
<sequence>MSAQVASRDRALSAAVLARATHASSRRTAASRGWFPQPANVAPSDGRPRSTGEAREAALAGARVYYLPTRRPRNDGNYTPHLEMFFCQQP</sequence>
<evidence type="ECO:0000256" key="1">
    <source>
        <dbReference type="SAM" id="MobiDB-lite"/>
    </source>
</evidence>
<dbReference type="HOGENOM" id="CLU_2444563_0_0_1"/>
<dbReference type="EnsemblPlants" id="OMERI03G25160.1">
    <property type="protein sequence ID" value="OMERI03G25160.1"/>
    <property type="gene ID" value="OMERI03G25160"/>
</dbReference>
<accession>A0A0E0D4A9</accession>
<organism evidence="2">
    <name type="scientific">Oryza meridionalis</name>
    <dbReference type="NCBI Taxonomy" id="40149"/>
    <lineage>
        <taxon>Eukaryota</taxon>
        <taxon>Viridiplantae</taxon>
        <taxon>Streptophyta</taxon>
        <taxon>Embryophyta</taxon>
        <taxon>Tracheophyta</taxon>
        <taxon>Spermatophyta</taxon>
        <taxon>Magnoliopsida</taxon>
        <taxon>Liliopsida</taxon>
        <taxon>Poales</taxon>
        <taxon>Poaceae</taxon>
        <taxon>BOP clade</taxon>
        <taxon>Oryzoideae</taxon>
        <taxon>Oryzeae</taxon>
        <taxon>Oryzinae</taxon>
        <taxon>Oryza</taxon>
    </lineage>
</organism>
<dbReference type="Gramene" id="OMERI03G25160.1">
    <property type="protein sequence ID" value="OMERI03G25160.1"/>
    <property type="gene ID" value="OMERI03G25160"/>
</dbReference>
<evidence type="ECO:0000313" key="2">
    <source>
        <dbReference type="EnsemblPlants" id="OMERI03G25160.1"/>
    </source>
</evidence>
<reference evidence="2" key="1">
    <citation type="submission" date="2015-04" db="UniProtKB">
        <authorList>
            <consortium name="EnsemblPlants"/>
        </authorList>
    </citation>
    <scope>IDENTIFICATION</scope>
</reference>